<dbReference type="InterPro" id="IPR051607">
    <property type="entry name" value="Metallo-dep_hydrolases"/>
</dbReference>
<keyword evidence="4" id="KW-0862">Zinc</keyword>
<dbReference type="GO" id="GO:0006147">
    <property type="term" value="P:guanine catabolic process"/>
    <property type="evidence" value="ECO:0007669"/>
    <property type="project" value="UniProtKB-UniPathway"/>
</dbReference>
<dbReference type="GO" id="GO:0008270">
    <property type="term" value="F:zinc ion binding"/>
    <property type="evidence" value="ECO:0007669"/>
    <property type="project" value="TreeGrafter"/>
</dbReference>
<evidence type="ECO:0000259" key="5">
    <source>
        <dbReference type="Pfam" id="PF01979"/>
    </source>
</evidence>
<dbReference type="EMBL" id="UGKQ01000007">
    <property type="protein sequence ID" value="STS82831.1"/>
    <property type="molecule type" value="Genomic_DNA"/>
</dbReference>
<dbReference type="UniPathway" id="UPA00603">
    <property type="reaction ID" value="UER00660"/>
</dbReference>
<organism evidence="6 7">
    <name type="scientific">Klebsiella pneumoniae</name>
    <dbReference type="NCBI Taxonomy" id="573"/>
    <lineage>
        <taxon>Bacteria</taxon>
        <taxon>Pseudomonadati</taxon>
        <taxon>Pseudomonadota</taxon>
        <taxon>Gammaproteobacteria</taxon>
        <taxon>Enterobacterales</taxon>
        <taxon>Enterobacteriaceae</taxon>
        <taxon>Klebsiella/Raoultella group</taxon>
        <taxon>Klebsiella</taxon>
        <taxon>Klebsiella pneumoniae complex</taxon>
    </lineage>
</organism>
<dbReference type="SUPFAM" id="SSF51338">
    <property type="entry name" value="Composite domain of metallo-dependent hydrolases"/>
    <property type="match status" value="1"/>
</dbReference>
<dbReference type="InterPro" id="IPR011059">
    <property type="entry name" value="Metal-dep_hydrolase_composite"/>
</dbReference>
<sequence>MGIGSDVGAGTTFSMLRTLGEAYKVGQLQSYRLRASEAFYHATLAGARPAAGGKIGNFQPGKEADFVVIDPAVTPLQRLRTGRCHDIYEQLFVLMTLGDERNISETWVNGERVWCQD</sequence>
<dbReference type="GO" id="GO:0008892">
    <property type="term" value="F:guanine deaminase activity"/>
    <property type="evidence" value="ECO:0007669"/>
    <property type="project" value="UniProtKB-EC"/>
</dbReference>
<reference evidence="6 7" key="1">
    <citation type="submission" date="2018-06" db="EMBL/GenBank/DDBJ databases">
        <authorList>
            <consortium name="Pathogen Informatics"/>
            <person name="Doyle S."/>
        </authorList>
    </citation>
    <scope>NUCLEOTIDE SEQUENCE [LARGE SCALE GENOMIC DNA]</scope>
    <source>
        <strain evidence="6 7">NCTC9140</strain>
    </source>
</reference>
<evidence type="ECO:0000256" key="3">
    <source>
        <dbReference type="ARBA" id="ARBA00022801"/>
    </source>
</evidence>
<evidence type="ECO:0000256" key="1">
    <source>
        <dbReference type="ARBA" id="ARBA00001947"/>
    </source>
</evidence>
<protein>
    <submittedName>
        <fullName evidence="6">Guanine deaminase</fullName>
        <ecNumber evidence="6">3.5.4.3</ecNumber>
    </submittedName>
</protein>
<name>A0A377TVE6_KLEPN</name>
<accession>A0A377TVE6</accession>
<comment type="cofactor">
    <cofactor evidence="1">
        <name>Zn(2+)</name>
        <dbReference type="ChEBI" id="CHEBI:29105"/>
    </cofactor>
</comment>
<evidence type="ECO:0000256" key="2">
    <source>
        <dbReference type="ARBA" id="ARBA00022723"/>
    </source>
</evidence>
<dbReference type="Proteomes" id="UP000254938">
    <property type="component" value="Unassembled WGS sequence"/>
</dbReference>
<keyword evidence="3 6" id="KW-0378">Hydrolase</keyword>
<gene>
    <name evidence="6" type="primary">guaD_2</name>
    <name evidence="6" type="ORF">NCTC9140_04582</name>
</gene>
<evidence type="ECO:0000256" key="4">
    <source>
        <dbReference type="ARBA" id="ARBA00022833"/>
    </source>
</evidence>
<dbReference type="GO" id="GO:0005829">
    <property type="term" value="C:cytosol"/>
    <property type="evidence" value="ECO:0007669"/>
    <property type="project" value="TreeGrafter"/>
</dbReference>
<evidence type="ECO:0000313" key="7">
    <source>
        <dbReference type="Proteomes" id="UP000254938"/>
    </source>
</evidence>
<dbReference type="InterPro" id="IPR006680">
    <property type="entry name" value="Amidohydro-rel"/>
</dbReference>
<dbReference type="EC" id="3.5.4.3" evidence="6"/>
<keyword evidence="2" id="KW-0479">Metal-binding</keyword>
<dbReference type="AlphaFoldDB" id="A0A377TVE6"/>
<dbReference type="Gene3D" id="2.30.40.10">
    <property type="entry name" value="Urease, subunit C, domain 1"/>
    <property type="match status" value="1"/>
</dbReference>
<dbReference type="Pfam" id="PF01979">
    <property type="entry name" value="Amidohydro_1"/>
    <property type="match status" value="1"/>
</dbReference>
<dbReference type="PANTHER" id="PTHR11271">
    <property type="entry name" value="GUANINE DEAMINASE"/>
    <property type="match status" value="1"/>
</dbReference>
<evidence type="ECO:0000313" key="6">
    <source>
        <dbReference type="EMBL" id="STS82831.1"/>
    </source>
</evidence>
<feature type="domain" description="Amidohydrolase-related" evidence="5">
    <location>
        <begin position="1"/>
        <end position="113"/>
    </location>
</feature>
<dbReference type="PANTHER" id="PTHR11271:SF6">
    <property type="entry name" value="GUANINE DEAMINASE"/>
    <property type="match status" value="1"/>
</dbReference>
<proteinExistence type="predicted"/>